<proteinExistence type="predicted"/>
<evidence type="ECO:0000256" key="1">
    <source>
        <dbReference type="SAM" id="MobiDB-lite"/>
    </source>
</evidence>
<keyword evidence="3" id="KW-1185">Reference proteome</keyword>
<dbReference type="EMBL" id="KN824325">
    <property type="protein sequence ID" value="KIM24332.1"/>
    <property type="molecule type" value="Genomic_DNA"/>
</dbReference>
<name>A0A0C2X4Q6_SERVB</name>
<dbReference type="Proteomes" id="UP000054097">
    <property type="component" value="Unassembled WGS sequence"/>
</dbReference>
<gene>
    <name evidence="2" type="ORF">M408DRAFT_234735</name>
</gene>
<accession>A0A0C2X4Q6</accession>
<evidence type="ECO:0000313" key="2">
    <source>
        <dbReference type="EMBL" id="KIM24332.1"/>
    </source>
</evidence>
<dbReference type="HOGENOM" id="CLU_2321810_0_0_1"/>
<reference evidence="3" key="2">
    <citation type="submission" date="2015-01" db="EMBL/GenBank/DDBJ databases">
        <title>Evolutionary Origins and Diversification of the Mycorrhizal Mutualists.</title>
        <authorList>
            <consortium name="DOE Joint Genome Institute"/>
            <consortium name="Mycorrhizal Genomics Consortium"/>
            <person name="Kohler A."/>
            <person name="Kuo A."/>
            <person name="Nagy L.G."/>
            <person name="Floudas D."/>
            <person name="Copeland A."/>
            <person name="Barry K.W."/>
            <person name="Cichocki N."/>
            <person name="Veneault-Fourrey C."/>
            <person name="LaButti K."/>
            <person name="Lindquist E.A."/>
            <person name="Lipzen A."/>
            <person name="Lundell T."/>
            <person name="Morin E."/>
            <person name="Murat C."/>
            <person name="Riley R."/>
            <person name="Ohm R."/>
            <person name="Sun H."/>
            <person name="Tunlid A."/>
            <person name="Henrissat B."/>
            <person name="Grigoriev I.V."/>
            <person name="Hibbett D.S."/>
            <person name="Martin F."/>
        </authorList>
    </citation>
    <scope>NUCLEOTIDE SEQUENCE [LARGE SCALE GENOMIC DNA]</scope>
    <source>
        <strain evidence="3">MAFF 305830</strain>
    </source>
</reference>
<organism evidence="2 3">
    <name type="scientific">Serendipita vermifera MAFF 305830</name>
    <dbReference type="NCBI Taxonomy" id="933852"/>
    <lineage>
        <taxon>Eukaryota</taxon>
        <taxon>Fungi</taxon>
        <taxon>Dikarya</taxon>
        <taxon>Basidiomycota</taxon>
        <taxon>Agaricomycotina</taxon>
        <taxon>Agaricomycetes</taxon>
        <taxon>Sebacinales</taxon>
        <taxon>Serendipitaceae</taxon>
        <taxon>Serendipita</taxon>
    </lineage>
</organism>
<feature type="compositionally biased region" description="Basic and acidic residues" evidence="1">
    <location>
        <begin position="70"/>
        <end position="99"/>
    </location>
</feature>
<protein>
    <submittedName>
        <fullName evidence="2">Uncharacterized protein</fullName>
    </submittedName>
</protein>
<reference evidence="2 3" key="1">
    <citation type="submission" date="2014-04" db="EMBL/GenBank/DDBJ databases">
        <authorList>
            <consortium name="DOE Joint Genome Institute"/>
            <person name="Kuo A."/>
            <person name="Zuccaro A."/>
            <person name="Kohler A."/>
            <person name="Nagy L.G."/>
            <person name="Floudas D."/>
            <person name="Copeland A."/>
            <person name="Barry K.W."/>
            <person name="Cichocki N."/>
            <person name="Veneault-Fourrey C."/>
            <person name="LaButti K."/>
            <person name="Lindquist E.A."/>
            <person name="Lipzen A."/>
            <person name="Lundell T."/>
            <person name="Morin E."/>
            <person name="Murat C."/>
            <person name="Sun H."/>
            <person name="Tunlid A."/>
            <person name="Henrissat B."/>
            <person name="Grigoriev I.V."/>
            <person name="Hibbett D.S."/>
            <person name="Martin F."/>
            <person name="Nordberg H.P."/>
            <person name="Cantor M.N."/>
            <person name="Hua S.X."/>
        </authorList>
    </citation>
    <scope>NUCLEOTIDE SEQUENCE [LARGE SCALE GENOMIC DNA]</scope>
    <source>
        <strain evidence="2 3">MAFF 305830</strain>
    </source>
</reference>
<evidence type="ECO:0000313" key="3">
    <source>
        <dbReference type="Proteomes" id="UP000054097"/>
    </source>
</evidence>
<dbReference type="AlphaFoldDB" id="A0A0C2X4Q6"/>
<sequence>MFLGTLKPSFLTTMEVVLRLPELYPIAPVHYTKPKVLGCSSACPGSHPSAFAYNLLLFVQLIRNTKKRREKNDGSTDTRDGLGNGAKKDVDKRKQETRE</sequence>
<feature type="region of interest" description="Disordered" evidence="1">
    <location>
        <begin position="66"/>
        <end position="99"/>
    </location>
</feature>